<evidence type="ECO:0000256" key="1">
    <source>
        <dbReference type="SAM" id="Phobius"/>
    </source>
</evidence>
<name>A0A2R4CCP3_9BURK</name>
<dbReference type="OrthoDB" id="8549575at2"/>
<evidence type="ECO:0000313" key="3">
    <source>
        <dbReference type="Proteomes" id="UP000240505"/>
    </source>
</evidence>
<dbReference type="EMBL" id="CP028324">
    <property type="protein sequence ID" value="AVR97411.1"/>
    <property type="molecule type" value="Genomic_DNA"/>
</dbReference>
<gene>
    <name evidence="2" type="ORF">C9I28_18510</name>
</gene>
<keyword evidence="3" id="KW-1185">Reference proteome</keyword>
<accession>A0A2R4CCP3</accession>
<dbReference type="KEGG" id="masz:C9I28_18510"/>
<reference evidence="2 3" key="1">
    <citation type="submission" date="2018-03" db="EMBL/GenBank/DDBJ databases">
        <title>Massilia armeniaca sp. nov., isolated from desert soil.</title>
        <authorList>
            <person name="Huang H."/>
            <person name="Ren M."/>
        </authorList>
    </citation>
    <scope>NUCLEOTIDE SEQUENCE [LARGE SCALE GENOMIC DNA]</scope>
    <source>
        <strain evidence="2 3">ZMN-3</strain>
    </source>
</reference>
<keyword evidence="1" id="KW-0812">Transmembrane</keyword>
<organism evidence="2 3">
    <name type="scientific">Pseudoduganella armeniaca</name>
    <dbReference type="NCBI Taxonomy" id="2072590"/>
    <lineage>
        <taxon>Bacteria</taxon>
        <taxon>Pseudomonadati</taxon>
        <taxon>Pseudomonadota</taxon>
        <taxon>Betaproteobacteria</taxon>
        <taxon>Burkholderiales</taxon>
        <taxon>Oxalobacteraceae</taxon>
        <taxon>Telluria group</taxon>
        <taxon>Pseudoduganella</taxon>
    </lineage>
</organism>
<proteinExistence type="predicted"/>
<feature type="transmembrane region" description="Helical" evidence="1">
    <location>
        <begin position="31"/>
        <end position="48"/>
    </location>
</feature>
<dbReference type="Proteomes" id="UP000240505">
    <property type="component" value="Chromosome"/>
</dbReference>
<dbReference type="RefSeq" id="WP_107142756.1">
    <property type="nucleotide sequence ID" value="NZ_CP028324.1"/>
</dbReference>
<feature type="transmembrane region" description="Helical" evidence="1">
    <location>
        <begin position="7"/>
        <end position="24"/>
    </location>
</feature>
<feature type="transmembrane region" description="Helical" evidence="1">
    <location>
        <begin position="54"/>
        <end position="73"/>
    </location>
</feature>
<evidence type="ECO:0008006" key="4">
    <source>
        <dbReference type="Google" id="ProtNLM"/>
    </source>
</evidence>
<sequence length="82" mass="9197">MGDLIELLQWPAMAASLLAAWLVGSRSARRRLSGFIVFLVSNVMWVIWGWHDDAWALIVLNCCLAATNIRGIVKNEKGQDKE</sequence>
<dbReference type="AlphaFoldDB" id="A0A2R4CCP3"/>
<evidence type="ECO:0000313" key="2">
    <source>
        <dbReference type="EMBL" id="AVR97411.1"/>
    </source>
</evidence>
<protein>
    <recommendedName>
        <fullName evidence="4">Amino acid transporter</fullName>
    </recommendedName>
</protein>
<keyword evidence="1" id="KW-0472">Membrane</keyword>
<keyword evidence="1" id="KW-1133">Transmembrane helix</keyword>